<dbReference type="CDD" id="cd03230">
    <property type="entry name" value="ABC_DR_subfamily_A"/>
    <property type="match status" value="1"/>
</dbReference>
<dbReference type="RefSeq" id="WP_209848675.1">
    <property type="nucleotide sequence ID" value="NZ_CBCRVE010000006.1"/>
</dbReference>
<keyword evidence="7" id="KW-1185">Reference proteome</keyword>
<evidence type="ECO:0000313" key="7">
    <source>
        <dbReference type="Proteomes" id="UP001519273"/>
    </source>
</evidence>
<dbReference type="SMART" id="SM00382">
    <property type="entry name" value="AAA"/>
    <property type="match status" value="1"/>
</dbReference>
<comment type="similarity">
    <text evidence="1">Belongs to the ABC transporter superfamily.</text>
</comment>
<comment type="caution">
    <text evidence="6">The sequence shown here is derived from an EMBL/GenBank/DDBJ whole genome shotgun (WGS) entry which is preliminary data.</text>
</comment>
<dbReference type="InterPro" id="IPR003439">
    <property type="entry name" value="ABC_transporter-like_ATP-bd"/>
</dbReference>
<evidence type="ECO:0000259" key="5">
    <source>
        <dbReference type="PROSITE" id="PS50893"/>
    </source>
</evidence>
<evidence type="ECO:0000313" key="6">
    <source>
        <dbReference type="EMBL" id="MBP1937030.1"/>
    </source>
</evidence>
<proteinExistence type="inferred from homology"/>
<reference evidence="6 7" key="1">
    <citation type="submission" date="2021-03" db="EMBL/GenBank/DDBJ databases">
        <title>Genomic Encyclopedia of Type Strains, Phase IV (KMG-IV): sequencing the most valuable type-strain genomes for metagenomic binning, comparative biology and taxonomic classification.</title>
        <authorList>
            <person name="Goeker M."/>
        </authorList>
    </citation>
    <scope>NUCLEOTIDE SEQUENCE [LARGE SCALE GENOMIC DNA]</scope>
    <source>
        <strain evidence="6 7">DSM 23491</strain>
    </source>
</reference>
<evidence type="ECO:0000256" key="3">
    <source>
        <dbReference type="ARBA" id="ARBA00022741"/>
    </source>
</evidence>
<evidence type="ECO:0000256" key="4">
    <source>
        <dbReference type="ARBA" id="ARBA00022840"/>
    </source>
</evidence>
<evidence type="ECO:0000256" key="2">
    <source>
        <dbReference type="ARBA" id="ARBA00022448"/>
    </source>
</evidence>
<keyword evidence="3" id="KW-0547">Nucleotide-binding</keyword>
<keyword evidence="2" id="KW-0813">Transport</keyword>
<dbReference type="InterPro" id="IPR027417">
    <property type="entry name" value="P-loop_NTPase"/>
</dbReference>
<dbReference type="InterPro" id="IPR003593">
    <property type="entry name" value="AAA+_ATPase"/>
</dbReference>
<organism evidence="6 7">
    <name type="scientific">Paenibacillus sediminis</name>
    <dbReference type="NCBI Taxonomy" id="664909"/>
    <lineage>
        <taxon>Bacteria</taxon>
        <taxon>Bacillati</taxon>
        <taxon>Bacillota</taxon>
        <taxon>Bacilli</taxon>
        <taxon>Bacillales</taxon>
        <taxon>Paenibacillaceae</taxon>
        <taxon>Paenibacillus</taxon>
    </lineage>
</organism>
<dbReference type="PANTHER" id="PTHR42711">
    <property type="entry name" value="ABC TRANSPORTER ATP-BINDING PROTEIN"/>
    <property type="match status" value="1"/>
</dbReference>
<feature type="domain" description="ABC transporter" evidence="5">
    <location>
        <begin position="2"/>
        <end position="227"/>
    </location>
</feature>
<dbReference type="PANTHER" id="PTHR42711:SF5">
    <property type="entry name" value="ABC TRANSPORTER ATP-BINDING PROTEIN NATA"/>
    <property type="match status" value="1"/>
</dbReference>
<dbReference type="EMBL" id="JAGGKP010000003">
    <property type="protein sequence ID" value="MBP1937030.1"/>
    <property type="molecule type" value="Genomic_DNA"/>
</dbReference>
<keyword evidence="4 6" id="KW-0067">ATP-binding</keyword>
<dbReference type="PROSITE" id="PS00211">
    <property type="entry name" value="ABC_TRANSPORTER_1"/>
    <property type="match status" value="1"/>
</dbReference>
<dbReference type="PROSITE" id="PS50893">
    <property type="entry name" value="ABC_TRANSPORTER_2"/>
    <property type="match status" value="1"/>
</dbReference>
<protein>
    <submittedName>
        <fullName evidence="6">ABC-2 type transport system ATP-binding protein</fullName>
    </submittedName>
</protein>
<name>A0ABS4H4M7_9BACL</name>
<dbReference type="Pfam" id="PF00005">
    <property type="entry name" value="ABC_tran"/>
    <property type="match status" value="1"/>
</dbReference>
<accession>A0ABS4H4M7</accession>
<gene>
    <name evidence="6" type="ORF">J2Z20_001912</name>
</gene>
<sequence>MLTVEHLTKKFSNGKGIEDVSFSVNKGEVFGFLGPNGAGKSTTIRHIMGFMKPDKGFVKVHGLDTWKEQGVVQKYIGYLPGEISFIEGMTGKAFLDFMAEMQGVKDTSKRQNLIDRLQFDVNTPIRKMSKGMKQKVGIVAAFMHSPEVIILDEPTSGLDPLMQKVFIEIVLEEKAKGTTFLMSSHSFPEIERTCDRAAIIKDGKIITVKDIHELQSMQRKLFEVTFDNSSDAESFANSGLHIESREGNRVRVAIQGNYNKFAEETAKYNIRNIDVYTQNLENIFMNYYDRKGTVQ</sequence>
<evidence type="ECO:0000256" key="1">
    <source>
        <dbReference type="ARBA" id="ARBA00005417"/>
    </source>
</evidence>
<dbReference type="Gene3D" id="3.40.50.300">
    <property type="entry name" value="P-loop containing nucleotide triphosphate hydrolases"/>
    <property type="match status" value="1"/>
</dbReference>
<dbReference type="InterPro" id="IPR017871">
    <property type="entry name" value="ABC_transporter-like_CS"/>
</dbReference>
<dbReference type="GO" id="GO:0005524">
    <property type="term" value="F:ATP binding"/>
    <property type="evidence" value="ECO:0007669"/>
    <property type="project" value="UniProtKB-KW"/>
</dbReference>
<dbReference type="Proteomes" id="UP001519273">
    <property type="component" value="Unassembled WGS sequence"/>
</dbReference>
<dbReference type="SUPFAM" id="SSF52540">
    <property type="entry name" value="P-loop containing nucleoside triphosphate hydrolases"/>
    <property type="match status" value="1"/>
</dbReference>
<dbReference type="InterPro" id="IPR050763">
    <property type="entry name" value="ABC_transporter_ATP-binding"/>
</dbReference>